<feature type="transmembrane region" description="Helical" evidence="1">
    <location>
        <begin position="155"/>
        <end position="172"/>
    </location>
</feature>
<keyword evidence="1" id="KW-1133">Transmembrane helix</keyword>
<comment type="caution">
    <text evidence="2">The sequence shown here is derived from an EMBL/GenBank/DDBJ whole genome shotgun (WGS) entry which is preliminary data.</text>
</comment>
<evidence type="ECO:0000256" key="1">
    <source>
        <dbReference type="SAM" id="Phobius"/>
    </source>
</evidence>
<keyword evidence="1" id="KW-0812">Transmembrane</keyword>
<evidence type="ECO:0000313" key="2">
    <source>
        <dbReference type="EMBL" id="MFD1871132.1"/>
    </source>
</evidence>
<organism evidence="2 3">
    <name type="scientific">Hymenobacter bucti</name>
    <dbReference type="NCBI Taxonomy" id="1844114"/>
    <lineage>
        <taxon>Bacteria</taxon>
        <taxon>Pseudomonadati</taxon>
        <taxon>Bacteroidota</taxon>
        <taxon>Cytophagia</taxon>
        <taxon>Cytophagales</taxon>
        <taxon>Hymenobacteraceae</taxon>
        <taxon>Hymenobacter</taxon>
    </lineage>
</organism>
<evidence type="ECO:0000313" key="3">
    <source>
        <dbReference type="Proteomes" id="UP001597197"/>
    </source>
</evidence>
<feature type="transmembrane region" description="Helical" evidence="1">
    <location>
        <begin position="285"/>
        <end position="303"/>
    </location>
</feature>
<protein>
    <recommendedName>
        <fullName evidence="4">Glycosyltransferase RgtA/B/C/D-like domain-containing protein</fullName>
    </recommendedName>
</protein>
<proteinExistence type="predicted"/>
<sequence length="644" mass="73323">MASLAVPSPAVAPAAPLAPAARRRTPWSTGAMTLIMTIMLGMAAATANWPELKVTRWDMFGYYLYLPATTVYHDLRGLSFVPELLDRTDLTNRGNPAHPLGNWEVSRARTNPDSYVIKYTMGQALLWWPFFQAAHWYTQHFSKYPPDGYSAPYQLAMYLAGLCYALLGLGLMRRLLLRYFSDRLSAVILLIVYLGTNYLVYSVFRSLYAHSPLFMLHTATLLMLSHWLARPRWILAAGLGLTIGLAVLMRPSEMIILLAPLLLGVATMADLRGRLALAGQHLGQVAIAGAVAIAVNVPQLLYWHSMSGHWVYDSYPNEKFDFLHPHILLGLFSFNNGWLTYTPVMGLAVIGIGLLWRQRREWFWLLITYLPLHLFISYSWWCWWYMDGVGSRTMVQAYPMLTLPLGVCLHALWQRGQLVRVATTLAVTFCIALVMFQAWQLRQGIYITEYMTSRYYGTIFGKTHLDRNDLMKYDANEATPNPDDFQLNMVYFNDFSKDTSSVITNEYAQQPPVCRVDKQHPFSPGYAGTLCEFHLVPGDFVEGRVQAFFPQKEYGIYSMPRLIIEYRHPNEDPYKWRSIRITNQVGEISNLWGGTAGVWDEVKLASKVPKDARPDDVFKVYVINGSSDLPLYIDNLSVTTMHKP</sequence>
<accession>A0ABW4QNK2</accession>
<evidence type="ECO:0008006" key="4">
    <source>
        <dbReference type="Google" id="ProtNLM"/>
    </source>
</evidence>
<gene>
    <name evidence="2" type="ORF">ACFSDX_01745</name>
</gene>
<feature type="transmembrane region" description="Helical" evidence="1">
    <location>
        <begin position="418"/>
        <end position="439"/>
    </location>
</feature>
<feature type="transmembrane region" description="Helical" evidence="1">
    <location>
        <begin position="30"/>
        <end position="49"/>
    </location>
</feature>
<feature type="transmembrane region" description="Helical" evidence="1">
    <location>
        <begin position="232"/>
        <end position="249"/>
    </location>
</feature>
<name>A0ABW4QNK2_9BACT</name>
<reference evidence="3" key="1">
    <citation type="journal article" date="2019" name="Int. J. Syst. Evol. Microbiol.">
        <title>The Global Catalogue of Microorganisms (GCM) 10K type strain sequencing project: providing services to taxonomists for standard genome sequencing and annotation.</title>
        <authorList>
            <consortium name="The Broad Institute Genomics Platform"/>
            <consortium name="The Broad Institute Genome Sequencing Center for Infectious Disease"/>
            <person name="Wu L."/>
            <person name="Ma J."/>
        </authorList>
    </citation>
    <scope>NUCLEOTIDE SEQUENCE [LARGE SCALE GENOMIC DNA]</scope>
    <source>
        <strain evidence="3">CGMCC 1.15795</strain>
    </source>
</reference>
<dbReference type="RefSeq" id="WP_382311470.1">
    <property type="nucleotide sequence ID" value="NZ_JBHUFD010000001.1"/>
</dbReference>
<feature type="transmembrane region" description="Helical" evidence="1">
    <location>
        <begin position="338"/>
        <end position="356"/>
    </location>
</feature>
<feature type="transmembrane region" description="Helical" evidence="1">
    <location>
        <begin position="116"/>
        <end position="135"/>
    </location>
</feature>
<dbReference type="Proteomes" id="UP001597197">
    <property type="component" value="Unassembled WGS sequence"/>
</dbReference>
<feature type="transmembrane region" description="Helical" evidence="1">
    <location>
        <begin position="207"/>
        <end position="225"/>
    </location>
</feature>
<feature type="transmembrane region" description="Helical" evidence="1">
    <location>
        <begin position="363"/>
        <end position="381"/>
    </location>
</feature>
<keyword evidence="1" id="KW-0472">Membrane</keyword>
<feature type="transmembrane region" description="Helical" evidence="1">
    <location>
        <begin position="184"/>
        <end position="201"/>
    </location>
</feature>
<dbReference type="EMBL" id="JBHUFD010000001">
    <property type="protein sequence ID" value="MFD1871132.1"/>
    <property type="molecule type" value="Genomic_DNA"/>
</dbReference>
<feature type="transmembrane region" description="Helical" evidence="1">
    <location>
        <begin position="393"/>
        <end position="413"/>
    </location>
</feature>
<keyword evidence="3" id="KW-1185">Reference proteome</keyword>
<feature type="transmembrane region" description="Helical" evidence="1">
    <location>
        <begin position="255"/>
        <end position="273"/>
    </location>
</feature>